<accession>A0ABV1A0X5</accession>
<sequence>MHEKGILHFGSFLTMTALQQSTHVATSCDHLIQHSSLPHHMSSSFLPDVLDPATDDVASRLGQNFGGRTQAALMLSADKHTTQLTTPARTRFRQSEGNRKAGSIYSLVWILLLHHICRNTCMP</sequence>
<dbReference type="EMBL" id="JAHRIP010076898">
    <property type="protein sequence ID" value="MEQ2311450.1"/>
    <property type="molecule type" value="Genomic_DNA"/>
</dbReference>
<evidence type="ECO:0000313" key="1">
    <source>
        <dbReference type="EMBL" id="MEQ2311450.1"/>
    </source>
</evidence>
<organism evidence="1 2">
    <name type="scientific">Ameca splendens</name>
    <dbReference type="NCBI Taxonomy" id="208324"/>
    <lineage>
        <taxon>Eukaryota</taxon>
        <taxon>Metazoa</taxon>
        <taxon>Chordata</taxon>
        <taxon>Craniata</taxon>
        <taxon>Vertebrata</taxon>
        <taxon>Euteleostomi</taxon>
        <taxon>Actinopterygii</taxon>
        <taxon>Neopterygii</taxon>
        <taxon>Teleostei</taxon>
        <taxon>Neoteleostei</taxon>
        <taxon>Acanthomorphata</taxon>
        <taxon>Ovalentaria</taxon>
        <taxon>Atherinomorphae</taxon>
        <taxon>Cyprinodontiformes</taxon>
        <taxon>Goodeidae</taxon>
        <taxon>Ameca</taxon>
    </lineage>
</organism>
<name>A0ABV1A0X5_9TELE</name>
<protein>
    <submittedName>
        <fullName evidence="1">Uncharacterized protein</fullName>
    </submittedName>
</protein>
<evidence type="ECO:0000313" key="2">
    <source>
        <dbReference type="Proteomes" id="UP001469553"/>
    </source>
</evidence>
<comment type="caution">
    <text evidence="1">The sequence shown here is derived from an EMBL/GenBank/DDBJ whole genome shotgun (WGS) entry which is preliminary data.</text>
</comment>
<keyword evidence="2" id="KW-1185">Reference proteome</keyword>
<dbReference type="Proteomes" id="UP001469553">
    <property type="component" value="Unassembled WGS sequence"/>
</dbReference>
<gene>
    <name evidence="1" type="ORF">AMECASPLE_020140</name>
</gene>
<proteinExistence type="predicted"/>
<reference evidence="1 2" key="1">
    <citation type="submission" date="2021-06" db="EMBL/GenBank/DDBJ databases">
        <authorList>
            <person name="Palmer J.M."/>
        </authorList>
    </citation>
    <scope>NUCLEOTIDE SEQUENCE [LARGE SCALE GENOMIC DNA]</scope>
    <source>
        <strain evidence="1 2">AS_MEX2019</strain>
        <tissue evidence="1">Muscle</tissue>
    </source>
</reference>
<dbReference type="PROSITE" id="PS51257">
    <property type="entry name" value="PROKAR_LIPOPROTEIN"/>
    <property type="match status" value="1"/>
</dbReference>